<reference evidence="2" key="1">
    <citation type="submission" date="2022-07" db="EMBL/GenBank/DDBJ databases">
        <title>Draft genome sequence of Zalerion maritima ATCC 34329, a (micro)plastics degrading marine fungus.</title>
        <authorList>
            <person name="Paco A."/>
            <person name="Goncalves M.F.M."/>
            <person name="Rocha-Santos T.A.P."/>
            <person name="Alves A."/>
        </authorList>
    </citation>
    <scope>NUCLEOTIDE SEQUENCE</scope>
    <source>
        <strain evidence="2">ATCC 34329</strain>
    </source>
</reference>
<gene>
    <name evidence="2" type="ORF">MKZ38_009352</name>
</gene>
<evidence type="ECO:0000256" key="1">
    <source>
        <dbReference type="SAM" id="MobiDB-lite"/>
    </source>
</evidence>
<dbReference type="Proteomes" id="UP001201980">
    <property type="component" value="Unassembled WGS sequence"/>
</dbReference>
<accession>A0AAD5RTI6</accession>
<comment type="caution">
    <text evidence="2">The sequence shown here is derived from an EMBL/GenBank/DDBJ whole genome shotgun (WGS) entry which is preliminary data.</text>
</comment>
<dbReference type="EMBL" id="JAKWBI020000071">
    <property type="protein sequence ID" value="KAJ2903786.1"/>
    <property type="molecule type" value="Genomic_DNA"/>
</dbReference>
<feature type="compositionally biased region" description="Basic and acidic residues" evidence="1">
    <location>
        <begin position="926"/>
        <end position="936"/>
    </location>
</feature>
<dbReference type="AlphaFoldDB" id="A0AAD5RTI6"/>
<feature type="region of interest" description="Disordered" evidence="1">
    <location>
        <begin position="758"/>
        <end position="779"/>
    </location>
</feature>
<name>A0AAD5RTI6_9PEZI</name>
<evidence type="ECO:0000313" key="3">
    <source>
        <dbReference type="Proteomes" id="UP001201980"/>
    </source>
</evidence>
<protein>
    <submittedName>
        <fullName evidence="2">2og-fe oxygenase superfamily protein</fullName>
    </submittedName>
</protein>
<organism evidence="2 3">
    <name type="scientific">Zalerion maritima</name>
    <dbReference type="NCBI Taxonomy" id="339359"/>
    <lineage>
        <taxon>Eukaryota</taxon>
        <taxon>Fungi</taxon>
        <taxon>Dikarya</taxon>
        <taxon>Ascomycota</taxon>
        <taxon>Pezizomycotina</taxon>
        <taxon>Sordariomycetes</taxon>
        <taxon>Lulworthiomycetidae</taxon>
        <taxon>Lulworthiales</taxon>
        <taxon>Lulworthiaceae</taxon>
        <taxon>Zalerion</taxon>
    </lineage>
</organism>
<proteinExistence type="predicted"/>
<keyword evidence="3" id="KW-1185">Reference proteome</keyword>
<evidence type="ECO:0000313" key="2">
    <source>
        <dbReference type="EMBL" id="KAJ2903786.1"/>
    </source>
</evidence>
<sequence>MESGPAASGKPPPVDKPSNAVSRISQLLHTTCCHPTFSAHDRTPLPFFPHIDAGENIETGSPVPEHLIDFLNYSPGAQSVVEPPGFSESPMKKEVSGFRAENSKWESAFSSAIETVLKPLFVQEAGPCTDDSEKFDMAELDIKMERFVFVRPNQGTNSPRIFHETAKSKAVAKMWICLPNPHQGGELRIRRGPHERVYPTTGTIAWRTDCGSGNKQADILAAVNPVESGVLRVLVYDVSLREEAKSTIPPTVHERQRDEVAQAIQGWRREVMEGKEKKKNLVFPFELLPDEMGTPAMVPTNEGMDLFHLIRGSLSPAEGHGAAQEEYGMTDPAIDIYIANLFFHHDNQSGQRILSIGPTTNIRGGDTGRYFAPTSCAVFHRPGKVDLRIKPDSSLAGYKAVILSMSSGAVFVDQHDRDPDYIIMDLETSFAAAAMCSPDPKKLTDHRDPELISDILKKLADLLCFNTPGAKETALVSLEDLLAESFKLGLWSVVKILISRLDLLPRPLEERFFDDILLDYSCGMFLNSPVLEADGIVRLFWDAFFACLQSVPSLSVILAIAEKATRFIPRQKKWVAPQIKAICLRRLRKAGKYRLSEQDGSSLALWWMENEDPAFIKSIIPVLESLPSPPACNIIAGVFTTIHGRFSSPFPSSYPFPPTTPTSIAWKPWLYNSRLHKFHCRLSRKFVNDLSSLRSYTPRDPPPPTRKEDGTLIWSLPSHAARNVPSPKSISSLACYLLSDPVTELFIDSIIPNQDEFASDYDSDTDKHETEAPDPALIPLPDEELDPAHPAIMTKALLSVIGSPDSKFLSSLVDFQDFAFPFVAGVIMFHDRPFSPISRPAGVRVGGMRHGMTYTIDRYISDAHVVANDGDDIMVDTSHSLLLRCSIRHVDGGDEPRSSPSGNPQNAGDGCAPGTDGEMSSQEHGQQGRDGGDDAHNTISGSFIPGPGFSRTEARRQTIRKQKALWRRQRRRALLSSDCPDWCHCLHCRRRRILPISYLERTHVGGPPPWYPEGRDRVRWMDARLYAYFFFGLWEKYEELESRASEEGMVGHGGEVSNTEENSTVALPETKQAQKPDSSIYDCSFPPLPSQPPYIAKTCKGGVNRNSDSEDNSTGEPWGDLKMTISWGEEFENMAATTHPWVLLSVFGEEFHGLFEGLRSARDGRGARFIWQQIWMGLGGTLGGPTLIPLLDD</sequence>
<feature type="region of interest" description="Disordered" evidence="1">
    <location>
        <begin position="892"/>
        <end position="957"/>
    </location>
</feature>